<organism evidence="1 2">
    <name type="scientific">Alkalibacterium gilvum</name>
    <dbReference type="NCBI Taxonomy" id="1130080"/>
    <lineage>
        <taxon>Bacteria</taxon>
        <taxon>Bacillati</taxon>
        <taxon>Bacillota</taxon>
        <taxon>Bacilli</taxon>
        <taxon>Lactobacillales</taxon>
        <taxon>Carnobacteriaceae</taxon>
        <taxon>Alkalibacterium</taxon>
    </lineage>
</organism>
<name>A0A1H6SB39_9LACT</name>
<evidence type="ECO:0008006" key="3">
    <source>
        <dbReference type="Google" id="ProtNLM"/>
    </source>
</evidence>
<protein>
    <recommendedName>
        <fullName evidence="3">DUF5626 domain-containing protein</fullName>
    </recommendedName>
</protein>
<evidence type="ECO:0000313" key="1">
    <source>
        <dbReference type="EMBL" id="SEI61230.1"/>
    </source>
</evidence>
<dbReference type="RefSeq" id="WP_091633206.1">
    <property type="nucleotide sequence ID" value="NZ_FNYW01000005.1"/>
</dbReference>
<dbReference type="STRING" id="1130080.SAMN04488113_10573"/>
<evidence type="ECO:0000313" key="2">
    <source>
        <dbReference type="Proteomes" id="UP000198564"/>
    </source>
</evidence>
<sequence>MQKNLRWGLYLLFITFVFVVTGEINVTAVETNENGTVFSTDEQYTDIRTSGETITEVEIITLDVDEKNASHEKINQLITADMITRETKNNTESPINVKSITTTETQVYVYRIGTGTVCQISLRWSGNIMVSNYRYNSLEIKSTSLLFPTVYDTLGYRFMSAQPAALAGTVHAGTFSVPVSVSKIKLDFSGLQLYDMAGDWLSVFGIRNAPIN</sequence>
<dbReference type="EMBL" id="FNYW01000005">
    <property type="protein sequence ID" value="SEI61230.1"/>
    <property type="molecule type" value="Genomic_DNA"/>
</dbReference>
<accession>A0A1H6SB39</accession>
<proteinExistence type="predicted"/>
<dbReference type="Proteomes" id="UP000198564">
    <property type="component" value="Unassembled WGS sequence"/>
</dbReference>
<keyword evidence="2" id="KW-1185">Reference proteome</keyword>
<gene>
    <name evidence="1" type="ORF">SAMN04488113_10573</name>
</gene>
<dbReference type="AlphaFoldDB" id="A0A1H6SB39"/>
<reference evidence="2" key="1">
    <citation type="submission" date="2016-10" db="EMBL/GenBank/DDBJ databases">
        <authorList>
            <person name="Varghese N."/>
            <person name="Submissions S."/>
        </authorList>
    </citation>
    <scope>NUCLEOTIDE SEQUENCE [LARGE SCALE GENOMIC DNA]</scope>
    <source>
        <strain evidence="2">DSM 25751</strain>
    </source>
</reference>